<sequence length="117" mass="12809">MPRHRARIGSFRCVNCRLDVPTDAPGTAHRNHCPTCLWSRHLDNTPGDRAADCASGMAPIAIHARQDGEWAIIHRCTACGTLNANRVAGDDNPLTLMRLAVAPLARPPFPLDYFAQL</sequence>
<evidence type="ECO:0000313" key="2">
    <source>
        <dbReference type="EMBL" id="GLK10697.1"/>
    </source>
</evidence>
<reference evidence="2" key="1">
    <citation type="journal article" date="2014" name="Int. J. Syst. Evol. Microbiol.">
        <title>Complete genome sequence of Corynebacterium casei LMG S-19264T (=DSM 44701T), isolated from a smear-ripened cheese.</title>
        <authorList>
            <consortium name="US DOE Joint Genome Institute (JGI-PGF)"/>
            <person name="Walter F."/>
            <person name="Albersmeier A."/>
            <person name="Kalinowski J."/>
            <person name="Ruckert C."/>
        </authorList>
    </citation>
    <scope>NUCLEOTIDE SEQUENCE</scope>
    <source>
        <strain evidence="2">VKM Ac-2007</strain>
    </source>
</reference>
<reference evidence="2" key="2">
    <citation type="submission" date="2023-01" db="EMBL/GenBank/DDBJ databases">
        <authorList>
            <person name="Sun Q."/>
            <person name="Evtushenko L."/>
        </authorList>
    </citation>
    <scope>NUCLEOTIDE SEQUENCE</scope>
    <source>
        <strain evidence="2">VKM Ac-2007</strain>
    </source>
</reference>
<evidence type="ECO:0000259" key="1">
    <source>
        <dbReference type="Pfam" id="PF12647"/>
    </source>
</evidence>
<dbReference type="InterPro" id="IPR024439">
    <property type="entry name" value="RNHCP"/>
</dbReference>
<proteinExistence type="predicted"/>
<dbReference type="Proteomes" id="UP001143474">
    <property type="component" value="Unassembled WGS sequence"/>
</dbReference>
<gene>
    <name evidence="2" type="ORF">GCM10017600_41030</name>
</gene>
<dbReference type="EMBL" id="BSEV01000008">
    <property type="protein sequence ID" value="GLK10697.1"/>
    <property type="molecule type" value="Genomic_DNA"/>
</dbReference>
<organism evidence="2 3">
    <name type="scientific">Streptosporangium carneum</name>
    <dbReference type="NCBI Taxonomy" id="47481"/>
    <lineage>
        <taxon>Bacteria</taxon>
        <taxon>Bacillati</taxon>
        <taxon>Actinomycetota</taxon>
        <taxon>Actinomycetes</taxon>
        <taxon>Streptosporangiales</taxon>
        <taxon>Streptosporangiaceae</taxon>
        <taxon>Streptosporangium</taxon>
    </lineage>
</organism>
<name>A0A9W6I283_9ACTN</name>
<keyword evidence="3" id="KW-1185">Reference proteome</keyword>
<comment type="caution">
    <text evidence="2">The sequence shown here is derived from an EMBL/GenBank/DDBJ whole genome shotgun (WGS) entry which is preliminary data.</text>
</comment>
<evidence type="ECO:0000313" key="3">
    <source>
        <dbReference type="Proteomes" id="UP001143474"/>
    </source>
</evidence>
<dbReference type="AlphaFoldDB" id="A0A9W6I283"/>
<protein>
    <submittedName>
        <fullName evidence="2">RNHCP domain-containing protein</fullName>
    </submittedName>
</protein>
<dbReference type="Pfam" id="PF12647">
    <property type="entry name" value="RNHCP"/>
    <property type="match status" value="1"/>
</dbReference>
<feature type="domain" description="RNHCP" evidence="1">
    <location>
        <begin position="10"/>
        <end position="97"/>
    </location>
</feature>
<accession>A0A9W6I283</accession>